<proteinExistence type="predicted"/>
<evidence type="ECO:0000259" key="2">
    <source>
        <dbReference type="Pfam" id="PF25597"/>
    </source>
</evidence>
<dbReference type="EMBL" id="BKCJ010000303">
    <property type="protein sequence ID" value="GEU31953.1"/>
    <property type="molecule type" value="Genomic_DNA"/>
</dbReference>
<reference evidence="3" key="1">
    <citation type="journal article" date="2019" name="Sci. Rep.">
        <title>Draft genome of Tanacetum cinerariifolium, the natural source of mosquito coil.</title>
        <authorList>
            <person name="Yamashiro T."/>
            <person name="Shiraishi A."/>
            <person name="Satake H."/>
            <person name="Nakayama K."/>
        </authorList>
    </citation>
    <scope>NUCLEOTIDE SEQUENCE</scope>
</reference>
<name>A0A6L2J4J9_TANCI</name>
<accession>A0A6L2J4J9</accession>
<sequence length="631" mass="72940">MAKLNGENVSFHIQIESLVQEREKIKLEYQKLFNSIKTTRVQHQQEVNELIENINQKTYAYGDVLAKNQDLLMTSFELKAKLKIAEKRKNVNTKFDKSATLTKLICVSPLNKNKDLKAKIVSKVEVKTDKSKPVTLCSTPKNEQGAESSTSVRRPEAKDTNSKKRVLLNISLRALLRMTRNLIKYSKLEATLVVTKSRFSVATPPKATNKVSRATSLTLESRQSKTLSTYMKNKIKTSRKRHKWFEQNRISSGHLRAQLHKHHQVFLRVVLALELTLEHRLLNRNRCSKYMTRNLKLLRIFAEKFTGTVRFRNDNFAAITGYEGYVQENLMICYVYYVKGHKRNLFLNLKGEDLLTGSCDSNLYTISIPKMAASSLVCIMSKATSTKSWLWHIRLSYLNFDETPEMIIKFITQIQQNIKVQVLKVGSDNGNKFKNEKLRKMKPKANIGIFVGYSESLRVFRIYNHKTRKIMETIHVKFDELTAMASRCNNSGHGLNCLNFQDSLEELNETPLNKDLDNLFGRLYEEYYVTRTPKVSDNFAANTLDMKTLLHLLQSSMKTMKWTKNHPIKEVIGDPSKPVTIRSKLHTDVEMCTHELAVSTTKPTNIKEDTLDHNWIKSMRDELNQFKRLDT</sequence>
<comment type="caution">
    <text evidence="3">The sequence shown here is derived from an EMBL/GenBank/DDBJ whole genome shotgun (WGS) entry which is preliminary data.</text>
</comment>
<evidence type="ECO:0000256" key="1">
    <source>
        <dbReference type="SAM" id="MobiDB-lite"/>
    </source>
</evidence>
<organism evidence="3">
    <name type="scientific">Tanacetum cinerariifolium</name>
    <name type="common">Dalmatian daisy</name>
    <name type="synonym">Chrysanthemum cinerariifolium</name>
    <dbReference type="NCBI Taxonomy" id="118510"/>
    <lineage>
        <taxon>Eukaryota</taxon>
        <taxon>Viridiplantae</taxon>
        <taxon>Streptophyta</taxon>
        <taxon>Embryophyta</taxon>
        <taxon>Tracheophyta</taxon>
        <taxon>Spermatophyta</taxon>
        <taxon>Magnoliopsida</taxon>
        <taxon>eudicotyledons</taxon>
        <taxon>Gunneridae</taxon>
        <taxon>Pentapetalae</taxon>
        <taxon>asterids</taxon>
        <taxon>campanulids</taxon>
        <taxon>Asterales</taxon>
        <taxon>Asteraceae</taxon>
        <taxon>Asteroideae</taxon>
        <taxon>Anthemideae</taxon>
        <taxon>Anthemidinae</taxon>
        <taxon>Tanacetum</taxon>
    </lineage>
</organism>
<dbReference type="InterPro" id="IPR057670">
    <property type="entry name" value="SH3_retrovirus"/>
</dbReference>
<gene>
    <name evidence="3" type="ORF">Tci_003931</name>
</gene>
<dbReference type="AlphaFoldDB" id="A0A6L2J4J9"/>
<feature type="region of interest" description="Disordered" evidence="1">
    <location>
        <begin position="131"/>
        <end position="160"/>
    </location>
</feature>
<feature type="compositionally biased region" description="Polar residues" evidence="1">
    <location>
        <begin position="136"/>
        <end position="152"/>
    </location>
</feature>
<protein>
    <recommendedName>
        <fullName evidence="2">Retroviral polymerase SH3-like domain-containing protein</fullName>
    </recommendedName>
</protein>
<dbReference type="Pfam" id="PF25597">
    <property type="entry name" value="SH3_retrovirus"/>
    <property type="match status" value="1"/>
</dbReference>
<feature type="domain" description="Retroviral polymerase SH3-like" evidence="2">
    <location>
        <begin position="435"/>
        <end position="481"/>
    </location>
</feature>
<evidence type="ECO:0000313" key="3">
    <source>
        <dbReference type="EMBL" id="GEU31953.1"/>
    </source>
</evidence>